<dbReference type="InterPro" id="IPR050641">
    <property type="entry name" value="RIFMO-like"/>
</dbReference>
<sequence>MLPSETSVLIIGAGPTGLAAAISLAQQGIKDLIIVDAILEEQNNSRASAVHAATLEALDTIGCASPIISKGIKGKGIMFKKNTASFAIAEMGELAAYTRFPYIVFVPQYSVEEVLNAKLRELGVQVVRPLRVVAMKSCKEHHGLEVSFETGEVTRAHYVIGADGKQSAVRRLAGISYTEPDNIPVQDSVAQLVIADVVFSPSKDVHISKSYITGNISPAGVFMTIPMPLQRDSVTGQEDDVVKIIFNVPRSSGPPPSNPPLSYIQEHIDMQGPPHLSSDSTVNCQPIRVTKAVWSTRYKLSSAVAEQFVKHVHNEDGSLGGTVIVIGDAAHTHSPMGGQGMNLGLRDAILLGTVLTKGVLDQEGICQELDEWSRSRRSRALNTIRTTKTLAHLTDHLISPSPFVAAVAYWTFWVLTRIGFVKRMSAWRLSGLGNV</sequence>
<evidence type="ECO:0000313" key="7">
    <source>
        <dbReference type="Proteomes" id="UP001175227"/>
    </source>
</evidence>
<accession>A0AA39PM29</accession>
<reference evidence="6" key="1">
    <citation type="submission" date="2023-06" db="EMBL/GenBank/DDBJ databases">
        <authorList>
            <consortium name="Lawrence Berkeley National Laboratory"/>
            <person name="Ahrendt S."/>
            <person name="Sahu N."/>
            <person name="Indic B."/>
            <person name="Wong-Bajracharya J."/>
            <person name="Merenyi Z."/>
            <person name="Ke H.-M."/>
            <person name="Monk M."/>
            <person name="Kocsube S."/>
            <person name="Drula E."/>
            <person name="Lipzen A."/>
            <person name="Balint B."/>
            <person name="Henrissat B."/>
            <person name="Andreopoulos B."/>
            <person name="Martin F.M."/>
            <person name="Harder C.B."/>
            <person name="Rigling D."/>
            <person name="Ford K.L."/>
            <person name="Foster G.D."/>
            <person name="Pangilinan J."/>
            <person name="Papanicolaou A."/>
            <person name="Barry K."/>
            <person name="LaButti K."/>
            <person name="Viragh M."/>
            <person name="Koriabine M."/>
            <person name="Yan M."/>
            <person name="Riley R."/>
            <person name="Champramary S."/>
            <person name="Plett K.L."/>
            <person name="Tsai I.J."/>
            <person name="Slot J."/>
            <person name="Sipos G."/>
            <person name="Plett J."/>
            <person name="Nagy L.G."/>
            <person name="Grigoriev I.V."/>
        </authorList>
    </citation>
    <scope>NUCLEOTIDE SEQUENCE</scope>
    <source>
        <strain evidence="6">ICMP 16352</strain>
    </source>
</reference>
<dbReference type="Proteomes" id="UP001175227">
    <property type="component" value="Unassembled WGS sequence"/>
</dbReference>
<evidence type="ECO:0000256" key="3">
    <source>
        <dbReference type="ARBA" id="ARBA00022827"/>
    </source>
</evidence>
<dbReference type="EMBL" id="JAUEPR010000004">
    <property type="protein sequence ID" value="KAK0486171.1"/>
    <property type="molecule type" value="Genomic_DNA"/>
</dbReference>
<dbReference type="InterPro" id="IPR002938">
    <property type="entry name" value="FAD-bd"/>
</dbReference>
<evidence type="ECO:0000259" key="5">
    <source>
        <dbReference type="Pfam" id="PF01494"/>
    </source>
</evidence>
<keyword evidence="2" id="KW-0285">Flavoprotein</keyword>
<proteinExistence type="predicted"/>
<dbReference type="PRINTS" id="PR00420">
    <property type="entry name" value="RNGMNOXGNASE"/>
</dbReference>
<dbReference type="PANTHER" id="PTHR43004">
    <property type="entry name" value="TRK SYSTEM POTASSIUM UPTAKE PROTEIN"/>
    <property type="match status" value="1"/>
</dbReference>
<comment type="cofactor">
    <cofactor evidence="1">
        <name>FAD</name>
        <dbReference type="ChEBI" id="CHEBI:57692"/>
    </cofactor>
</comment>
<dbReference type="SUPFAM" id="SSF51905">
    <property type="entry name" value="FAD/NAD(P)-binding domain"/>
    <property type="match status" value="1"/>
</dbReference>
<evidence type="ECO:0000313" key="6">
    <source>
        <dbReference type="EMBL" id="KAK0486171.1"/>
    </source>
</evidence>
<name>A0AA39PM29_9AGAR</name>
<dbReference type="GO" id="GO:0016709">
    <property type="term" value="F:oxidoreductase activity, acting on paired donors, with incorporation or reduction of molecular oxygen, NAD(P)H as one donor, and incorporation of one atom of oxygen"/>
    <property type="evidence" value="ECO:0007669"/>
    <property type="project" value="UniProtKB-ARBA"/>
</dbReference>
<gene>
    <name evidence="6" type="ORF">IW261DRAFT_1454043</name>
</gene>
<dbReference type="InterPro" id="IPR036188">
    <property type="entry name" value="FAD/NAD-bd_sf"/>
</dbReference>
<evidence type="ECO:0000256" key="1">
    <source>
        <dbReference type="ARBA" id="ARBA00001974"/>
    </source>
</evidence>
<feature type="domain" description="FAD-binding" evidence="5">
    <location>
        <begin position="321"/>
        <end position="385"/>
    </location>
</feature>
<evidence type="ECO:0000256" key="4">
    <source>
        <dbReference type="ARBA" id="ARBA00023002"/>
    </source>
</evidence>
<dbReference type="Pfam" id="PF01494">
    <property type="entry name" value="FAD_binding_3"/>
    <property type="match status" value="2"/>
</dbReference>
<protein>
    <recommendedName>
        <fullName evidence="5">FAD-binding domain-containing protein</fullName>
    </recommendedName>
</protein>
<dbReference type="GO" id="GO:0071949">
    <property type="term" value="F:FAD binding"/>
    <property type="evidence" value="ECO:0007669"/>
    <property type="project" value="InterPro"/>
</dbReference>
<organism evidence="6 7">
    <name type="scientific">Armillaria novae-zelandiae</name>
    <dbReference type="NCBI Taxonomy" id="153914"/>
    <lineage>
        <taxon>Eukaryota</taxon>
        <taxon>Fungi</taxon>
        <taxon>Dikarya</taxon>
        <taxon>Basidiomycota</taxon>
        <taxon>Agaricomycotina</taxon>
        <taxon>Agaricomycetes</taxon>
        <taxon>Agaricomycetidae</taxon>
        <taxon>Agaricales</taxon>
        <taxon>Marasmiineae</taxon>
        <taxon>Physalacriaceae</taxon>
        <taxon>Armillaria</taxon>
    </lineage>
</organism>
<keyword evidence="3" id="KW-0274">FAD</keyword>
<dbReference type="PANTHER" id="PTHR43004:SF19">
    <property type="entry name" value="BINDING MONOOXYGENASE, PUTATIVE (JCVI)-RELATED"/>
    <property type="match status" value="1"/>
</dbReference>
<keyword evidence="4" id="KW-0560">Oxidoreductase</keyword>
<dbReference type="AlphaFoldDB" id="A0AA39PM29"/>
<evidence type="ECO:0000256" key="2">
    <source>
        <dbReference type="ARBA" id="ARBA00022630"/>
    </source>
</evidence>
<keyword evidence="7" id="KW-1185">Reference proteome</keyword>
<feature type="domain" description="FAD-binding" evidence="5">
    <location>
        <begin position="5"/>
        <end position="227"/>
    </location>
</feature>
<dbReference type="Gene3D" id="3.50.50.60">
    <property type="entry name" value="FAD/NAD(P)-binding domain"/>
    <property type="match status" value="2"/>
</dbReference>
<comment type="caution">
    <text evidence="6">The sequence shown here is derived from an EMBL/GenBank/DDBJ whole genome shotgun (WGS) entry which is preliminary data.</text>
</comment>